<name>A0A915KCL2_ROMCU</name>
<organism evidence="1 2">
    <name type="scientific">Romanomermis culicivorax</name>
    <name type="common">Nematode worm</name>
    <dbReference type="NCBI Taxonomy" id="13658"/>
    <lineage>
        <taxon>Eukaryota</taxon>
        <taxon>Metazoa</taxon>
        <taxon>Ecdysozoa</taxon>
        <taxon>Nematoda</taxon>
        <taxon>Enoplea</taxon>
        <taxon>Dorylaimia</taxon>
        <taxon>Mermithida</taxon>
        <taxon>Mermithoidea</taxon>
        <taxon>Mermithidae</taxon>
        <taxon>Romanomermis</taxon>
    </lineage>
</organism>
<keyword evidence="1" id="KW-1185">Reference proteome</keyword>
<reference evidence="2" key="1">
    <citation type="submission" date="2022-11" db="UniProtKB">
        <authorList>
            <consortium name="WormBaseParasite"/>
        </authorList>
    </citation>
    <scope>IDENTIFICATION</scope>
</reference>
<evidence type="ECO:0000313" key="1">
    <source>
        <dbReference type="Proteomes" id="UP000887565"/>
    </source>
</evidence>
<protein>
    <submittedName>
        <fullName evidence="2">Uncharacterized protein</fullName>
    </submittedName>
</protein>
<dbReference type="WBParaSite" id="nRc.2.0.1.t35836-RA">
    <property type="protein sequence ID" value="nRc.2.0.1.t35836-RA"/>
    <property type="gene ID" value="nRc.2.0.1.g35836"/>
</dbReference>
<dbReference type="AlphaFoldDB" id="A0A915KCL2"/>
<proteinExistence type="predicted"/>
<accession>A0A915KCL2</accession>
<evidence type="ECO:0000313" key="2">
    <source>
        <dbReference type="WBParaSite" id="nRc.2.0.1.t35836-RA"/>
    </source>
</evidence>
<sequence length="192" mass="21347">MAAPAVVAIPAAAVEPANMATPPANIGAAKPPAHGLEHTLTTSAENWLFTWHEPAQNPEADDSTSIKVKGLLYFAVRAALYRAVRHHTTPDGYFENSNALIYLDRVDNLPAGRRPVWTAPCSAVRRMISSCYTYVPYGTILDFVYLKHLKKTISLITNWLKMTKITFYKAAYVDPRVALQKEQICIRYVVGK</sequence>
<dbReference type="Proteomes" id="UP000887565">
    <property type="component" value="Unplaced"/>
</dbReference>